<evidence type="ECO:0000256" key="1">
    <source>
        <dbReference type="SAM" id="MobiDB-lite"/>
    </source>
</evidence>
<evidence type="ECO:0000256" key="2">
    <source>
        <dbReference type="SAM" id="SignalP"/>
    </source>
</evidence>
<protein>
    <recommendedName>
        <fullName evidence="4">Tetratricopeptide repeat protein</fullName>
    </recommendedName>
</protein>
<accession>A0A212IUC6</accession>
<evidence type="ECO:0000313" key="3">
    <source>
        <dbReference type="EMBL" id="SBV90783.1"/>
    </source>
</evidence>
<sequence length="514" mass="56358">MYRKTMRRHPRCPEFFRCGTLPLLCLCALLLALSSGCAGRVPTESIRSNLAAGSLEPLEQSLEETHKSYGEFVTALNLARVYQVDGRWADSIKAYNDALVLLEDYESRAVINVRTLLSGAGTVLFSRGADEYYGVGYERSLLHTFNALNYLMLKDFTGAAVEMRRMDKRQEIWLEESQARIEKYLESKKYLESPEDLPPGYSMRDLLLDHDVRGLINNYQDPFSFALAAVLYRLADDSQAADVSMRRAIALSDNANLLFTHCWPGKPPGKTTGKGSGKDKTDAATPPAVPRLPLSALPIAENAAPASGKKEKTVDTQEVTVIAFSGLCPALRVEGVRVFFPAIGQILVDLPSYAGPVFGSKPAVTARNGAENREIELLPLLRTDVLAYRTLWDEVRMEVTFAVSRALARAGIAATTYAVARSNEDTRDYAPLVATLASALINMLADAMSESIRNWETLPNTGYLAVTDVPRGSTVTVSVGGDKVSMDLPPEVRGVIVMATELSNSNVKVHYVTY</sequence>
<feature type="signal peptide" evidence="2">
    <location>
        <begin position="1"/>
        <end position="38"/>
    </location>
</feature>
<feature type="chain" id="PRO_5012894359" description="Tetratricopeptide repeat protein" evidence="2">
    <location>
        <begin position="39"/>
        <end position="514"/>
    </location>
</feature>
<proteinExistence type="predicted"/>
<dbReference type="EMBL" id="FLUQ01000001">
    <property type="protein sequence ID" value="SBV90783.1"/>
    <property type="molecule type" value="Genomic_DNA"/>
</dbReference>
<evidence type="ECO:0008006" key="4">
    <source>
        <dbReference type="Google" id="ProtNLM"/>
    </source>
</evidence>
<name>A0A212IUC6_9DELT</name>
<gene>
    <name evidence="3" type="ORF">KL86DPRO_10087</name>
</gene>
<feature type="region of interest" description="Disordered" evidence="1">
    <location>
        <begin position="266"/>
        <end position="286"/>
    </location>
</feature>
<dbReference type="AlphaFoldDB" id="A0A212IUC6"/>
<organism evidence="3">
    <name type="scientific">uncultured delta proteobacterium</name>
    <dbReference type="NCBI Taxonomy" id="34034"/>
    <lineage>
        <taxon>Bacteria</taxon>
        <taxon>Deltaproteobacteria</taxon>
        <taxon>environmental samples</taxon>
    </lineage>
</organism>
<reference evidence="3" key="1">
    <citation type="submission" date="2016-04" db="EMBL/GenBank/DDBJ databases">
        <authorList>
            <person name="Evans L.H."/>
            <person name="Alamgir A."/>
            <person name="Owens N."/>
            <person name="Weber N.D."/>
            <person name="Virtaneva K."/>
            <person name="Barbian K."/>
            <person name="Babar A."/>
            <person name="Rosenke K."/>
        </authorList>
    </citation>
    <scope>NUCLEOTIDE SEQUENCE</scope>
    <source>
        <strain evidence="3">86</strain>
    </source>
</reference>
<keyword evidence="2" id="KW-0732">Signal</keyword>